<dbReference type="EMBL" id="FRAV01000041">
    <property type="protein sequence ID" value="SHM29880.1"/>
    <property type="molecule type" value="Genomic_DNA"/>
</dbReference>
<proteinExistence type="predicted"/>
<evidence type="ECO:0000313" key="2">
    <source>
        <dbReference type="Proteomes" id="UP000184364"/>
    </source>
</evidence>
<name>A0A1M7HN65_9FLAO</name>
<dbReference type="Proteomes" id="UP000184364">
    <property type="component" value="Unassembled WGS sequence"/>
</dbReference>
<sequence>MGLEKIKQSMGIFNDENTKIFSEKKVVAVNSEVIRNN</sequence>
<reference evidence="2" key="1">
    <citation type="submission" date="2016-11" db="EMBL/GenBank/DDBJ databases">
        <authorList>
            <person name="Varghese N."/>
            <person name="Submissions S."/>
        </authorList>
    </citation>
    <scope>NUCLEOTIDE SEQUENCE [LARGE SCALE GENOMIC DNA]</scope>
    <source>
        <strain evidence="2">DSM 26899</strain>
    </source>
</reference>
<dbReference type="AlphaFoldDB" id="A0A1M7HN65"/>
<protein>
    <submittedName>
        <fullName evidence="1">Uncharacterized protein</fullName>
    </submittedName>
</protein>
<organism evidence="1 2">
    <name type="scientific">Chryseobacterium polytrichastri</name>
    <dbReference type="NCBI Taxonomy" id="1302687"/>
    <lineage>
        <taxon>Bacteria</taxon>
        <taxon>Pseudomonadati</taxon>
        <taxon>Bacteroidota</taxon>
        <taxon>Flavobacteriia</taxon>
        <taxon>Flavobacteriales</taxon>
        <taxon>Weeksellaceae</taxon>
        <taxon>Chryseobacterium group</taxon>
        <taxon>Chryseobacterium</taxon>
    </lineage>
</organism>
<evidence type="ECO:0000313" key="1">
    <source>
        <dbReference type="EMBL" id="SHM29880.1"/>
    </source>
</evidence>
<gene>
    <name evidence="1" type="ORF">SAMN05444267_104131</name>
</gene>
<keyword evidence="2" id="KW-1185">Reference proteome</keyword>
<accession>A0A1M7HN65</accession>